<reference evidence="5 6" key="1">
    <citation type="submission" date="2018-10" db="EMBL/GenBank/DDBJ databases">
        <title>Falsibacillus sp. genome draft.</title>
        <authorList>
            <person name="Shi S."/>
        </authorList>
    </citation>
    <scope>NUCLEOTIDE SEQUENCE [LARGE SCALE GENOMIC DNA]</scope>
    <source>
        <strain evidence="5 6">GY 10110</strain>
    </source>
</reference>
<evidence type="ECO:0000313" key="5">
    <source>
        <dbReference type="EMBL" id="RLQ93130.1"/>
    </source>
</evidence>
<evidence type="ECO:0000256" key="3">
    <source>
        <dbReference type="PROSITE-ProRule" id="PRU00335"/>
    </source>
</evidence>
<dbReference type="Gene3D" id="1.10.357.10">
    <property type="entry name" value="Tetracycline Repressor, domain 2"/>
    <property type="match status" value="1"/>
</dbReference>
<dbReference type="PANTHER" id="PTHR43479:SF22">
    <property type="entry name" value="TRANSCRIPTIONAL REGULATOR, TETR FAMILY"/>
    <property type="match status" value="1"/>
</dbReference>
<accession>A0A3L7JRN0</accession>
<proteinExistence type="predicted"/>
<comment type="caution">
    <text evidence="5">The sequence shown here is derived from an EMBL/GenBank/DDBJ whole genome shotgun (WGS) entry which is preliminary data.</text>
</comment>
<dbReference type="InterPro" id="IPR009057">
    <property type="entry name" value="Homeodomain-like_sf"/>
</dbReference>
<dbReference type="InterPro" id="IPR001647">
    <property type="entry name" value="HTH_TetR"/>
</dbReference>
<dbReference type="PANTHER" id="PTHR43479">
    <property type="entry name" value="ACREF/ENVCD OPERON REPRESSOR-RELATED"/>
    <property type="match status" value="1"/>
</dbReference>
<dbReference type="RefSeq" id="WP_121682236.1">
    <property type="nucleotide sequence ID" value="NZ_RCVZ01000017.1"/>
</dbReference>
<keyword evidence="2 3" id="KW-0238">DNA-binding</keyword>
<evidence type="ECO:0000313" key="6">
    <source>
        <dbReference type="Proteomes" id="UP000276770"/>
    </source>
</evidence>
<evidence type="ECO:0000256" key="1">
    <source>
        <dbReference type="ARBA" id="ARBA00022491"/>
    </source>
</evidence>
<dbReference type="EMBL" id="RCVZ01000017">
    <property type="protein sequence ID" value="RLQ93130.1"/>
    <property type="molecule type" value="Genomic_DNA"/>
</dbReference>
<evidence type="ECO:0000259" key="4">
    <source>
        <dbReference type="PROSITE" id="PS50977"/>
    </source>
</evidence>
<dbReference type="Pfam" id="PF00440">
    <property type="entry name" value="TetR_N"/>
    <property type="match status" value="1"/>
</dbReference>
<dbReference type="PROSITE" id="PS01081">
    <property type="entry name" value="HTH_TETR_1"/>
    <property type="match status" value="1"/>
</dbReference>
<protein>
    <submittedName>
        <fullName evidence="5">TetR/AcrR family transcriptional regulator</fullName>
    </submittedName>
</protein>
<dbReference type="AlphaFoldDB" id="A0A3L7JRN0"/>
<dbReference type="Proteomes" id="UP000276770">
    <property type="component" value="Unassembled WGS sequence"/>
</dbReference>
<sequence>MKEKERLIIETGIKLFASKGFTATSIQEIATECGISKGAFYLYFKSKESLLLAIFEYYYTRIQERVNEIDHEDLEPREKFMKQIYCHFDEIRQHKEFIIMQVREHAIPFNEAIEDFIKNMRLTSNRYYKKMLAEIYGEQITPHVWDLTIMIQGIFHSYLELIIFEVTELDLKYLSKYILHRLDDLVSGLVSKTEEPILSVDVMESLIKEKFQPSKVSKRDLLISINENKERVADHPDKENILVTMDVLEDEINRDEPRIPVIKGMLANFHPYGELDELRSMIADFFLEK</sequence>
<dbReference type="OrthoDB" id="9812993at2"/>
<dbReference type="PRINTS" id="PR00455">
    <property type="entry name" value="HTHTETR"/>
</dbReference>
<gene>
    <name evidence="5" type="ORF">D9X91_18760</name>
</gene>
<keyword evidence="1" id="KW-0678">Repressor</keyword>
<keyword evidence="6" id="KW-1185">Reference proteome</keyword>
<dbReference type="InterPro" id="IPR050624">
    <property type="entry name" value="HTH-type_Tx_Regulator"/>
</dbReference>
<feature type="domain" description="HTH tetR-type" evidence="4">
    <location>
        <begin position="2"/>
        <end position="62"/>
    </location>
</feature>
<dbReference type="PROSITE" id="PS50977">
    <property type="entry name" value="HTH_TETR_2"/>
    <property type="match status" value="1"/>
</dbReference>
<name>A0A3L7JRN0_9BACI</name>
<dbReference type="SUPFAM" id="SSF46689">
    <property type="entry name" value="Homeodomain-like"/>
    <property type="match status" value="1"/>
</dbReference>
<organism evidence="5 6">
    <name type="scientific">Falsibacillus albus</name>
    <dbReference type="NCBI Taxonomy" id="2478915"/>
    <lineage>
        <taxon>Bacteria</taxon>
        <taxon>Bacillati</taxon>
        <taxon>Bacillota</taxon>
        <taxon>Bacilli</taxon>
        <taxon>Bacillales</taxon>
        <taxon>Bacillaceae</taxon>
        <taxon>Falsibacillus</taxon>
    </lineage>
</organism>
<evidence type="ECO:0000256" key="2">
    <source>
        <dbReference type="ARBA" id="ARBA00023125"/>
    </source>
</evidence>
<dbReference type="InterPro" id="IPR023772">
    <property type="entry name" value="DNA-bd_HTH_TetR-type_CS"/>
</dbReference>
<feature type="DNA-binding region" description="H-T-H motif" evidence="3">
    <location>
        <begin position="25"/>
        <end position="44"/>
    </location>
</feature>
<dbReference type="GO" id="GO:0003677">
    <property type="term" value="F:DNA binding"/>
    <property type="evidence" value="ECO:0007669"/>
    <property type="project" value="UniProtKB-UniRule"/>
</dbReference>